<proteinExistence type="inferred from homology"/>
<dbReference type="InterPro" id="IPR003829">
    <property type="entry name" value="Pirin_N_dom"/>
</dbReference>
<dbReference type="EMBL" id="UINC01152477">
    <property type="protein sequence ID" value="SVD46681.1"/>
    <property type="molecule type" value="Genomic_DNA"/>
</dbReference>
<dbReference type="SUPFAM" id="SSF51182">
    <property type="entry name" value="RmlC-like cupins"/>
    <property type="match status" value="1"/>
</dbReference>
<dbReference type="InterPro" id="IPR012093">
    <property type="entry name" value="Pirin"/>
</dbReference>
<dbReference type="Pfam" id="PF02678">
    <property type="entry name" value="Pirin"/>
    <property type="match status" value="1"/>
</dbReference>
<comment type="similarity">
    <text evidence="1">Belongs to the pirin family.</text>
</comment>
<feature type="domain" description="Pirin N-terminal" evidence="2">
    <location>
        <begin position="27"/>
        <end position="126"/>
    </location>
</feature>
<dbReference type="PANTHER" id="PTHR13903:SF8">
    <property type="entry name" value="PIRIN"/>
    <property type="match status" value="1"/>
</dbReference>
<dbReference type="PANTHER" id="PTHR13903">
    <property type="entry name" value="PIRIN-RELATED"/>
    <property type="match status" value="1"/>
</dbReference>
<dbReference type="PIRSF" id="PIRSF006232">
    <property type="entry name" value="Pirin"/>
    <property type="match status" value="1"/>
</dbReference>
<dbReference type="AlphaFoldDB" id="A0A382VL97"/>
<gene>
    <name evidence="3" type="ORF">METZ01_LOCUS399535</name>
</gene>
<sequence length="212" mass="23194">MTAENTKTRTVQQIVKGIQTSDGDGVNLTRIIGSPELNMLDPFLLLDEFGSNDPDDYIAGFPPHPHRGFETITYMLNGKFRHKDSAGNEGYLTDGSVQWMTAGKGVIHSEMPEQTEGLVRGFQLWLNLPKEKKMIEPAYNDIPADKIPIVNVPGGQVKIISGTFSGITGPGISHTGILYYDILLDTGSEIIIPIENGWNGFCYVYEGSISCG</sequence>
<evidence type="ECO:0000259" key="2">
    <source>
        <dbReference type="Pfam" id="PF02678"/>
    </source>
</evidence>
<organism evidence="3">
    <name type="scientific">marine metagenome</name>
    <dbReference type="NCBI Taxonomy" id="408172"/>
    <lineage>
        <taxon>unclassified sequences</taxon>
        <taxon>metagenomes</taxon>
        <taxon>ecological metagenomes</taxon>
    </lineage>
</organism>
<feature type="non-terminal residue" evidence="3">
    <location>
        <position position="212"/>
    </location>
</feature>
<name>A0A382VL97_9ZZZZ</name>
<protein>
    <recommendedName>
        <fullName evidence="2">Pirin N-terminal domain-containing protein</fullName>
    </recommendedName>
</protein>
<dbReference type="Gene3D" id="2.60.120.10">
    <property type="entry name" value="Jelly Rolls"/>
    <property type="match status" value="1"/>
</dbReference>
<dbReference type="InterPro" id="IPR014710">
    <property type="entry name" value="RmlC-like_jellyroll"/>
</dbReference>
<reference evidence="3" key="1">
    <citation type="submission" date="2018-05" db="EMBL/GenBank/DDBJ databases">
        <authorList>
            <person name="Lanie J.A."/>
            <person name="Ng W.-L."/>
            <person name="Kazmierczak K.M."/>
            <person name="Andrzejewski T.M."/>
            <person name="Davidsen T.M."/>
            <person name="Wayne K.J."/>
            <person name="Tettelin H."/>
            <person name="Glass J.I."/>
            <person name="Rusch D."/>
            <person name="Podicherti R."/>
            <person name="Tsui H.-C.T."/>
            <person name="Winkler M.E."/>
        </authorList>
    </citation>
    <scope>NUCLEOTIDE SEQUENCE</scope>
</reference>
<evidence type="ECO:0000256" key="1">
    <source>
        <dbReference type="ARBA" id="ARBA00008416"/>
    </source>
</evidence>
<dbReference type="CDD" id="cd02909">
    <property type="entry name" value="cupin_pirin_N"/>
    <property type="match status" value="1"/>
</dbReference>
<accession>A0A382VL97</accession>
<evidence type="ECO:0000313" key="3">
    <source>
        <dbReference type="EMBL" id="SVD46681.1"/>
    </source>
</evidence>
<dbReference type="InterPro" id="IPR011051">
    <property type="entry name" value="RmlC_Cupin_sf"/>
</dbReference>
<dbReference type="CDD" id="cd02247">
    <property type="entry name" value="cupin_pirin_C"/>
    <property type="match status" value="1"/>
</dbReference>